<evidence type="ECO:0000256" key="2">
    <source>
        <dbReference type="SAM" id="SignalP"/>
    </source>
</evidence>
<evidence type="ECO:0008006" key="5">
    <source>
        <dbReference type="Google" id="ProtNLM"/>
    </source>
</evidence>
<accession>A0A0G3M3K1</accession>
<name>A0A0G3M3K1_CHRGL</name>
<dbReference type="KEGG" id="cgn:OK18_08060"/>
<dbReference type="AlphaFoldDB" id="A0A0G3M3K1"/>
<evidence type="ECO:0000313" key="3">
    <source>
        <dbReference type="EMBL" id="AKK72588.1"/>
    </source>
</evidence>
<keyword evidence="2" id="KW-0732">Signal</keyword>
<feature type="compositionally biased region" description="Polar residues" evidence="1">
    <location>
        <begin position="32"/>
        <end position="54"/>
    </location>
</feature>
<dbReference type="PATRIC" id="fig|1324352.5.peg.1692"/>
<dbReference type="STRING" id="1324352.OK18_08060"/>
<dbReference type="Proteomes" id="UP000035213">
    <property type="component" value="Chromosome"/>
</dbReference>
<protein>
    <recommendedName>
        <fullName evidence="5">TonB C-terminal domain-containing protein</fullName>
    </recommendedName>
</protein>
<feature type="chain" id="PRO_5005184861" description="TonB C-terminal domain-containing protein" evidence="2">
    <location>
        <begin position="27"/>
        <end position="150"/>
    </location>
</feature>
<dbReference type="RefSeq" id="WP_228377709.1">
    <property type="nucleotide sequence ID" value="NZ_CP009928.1"/>
</dbReference>
<gene>
    <name evidence="3" type="ORF">OK18_08060</name>
</gene>
<feature type="region of interest" description="Disordered" evidence="1">
    <location>
        <begin position="32"/>
        <end position="56"/>
    </location>
</feature>
<dbReference type="Gene3D" id="3.30.1150.10">
    <property type="match status" value="1"/>
</dbReference>
<evidence type="ECO:0000313" key="4">
    <source>
        <dbReference type="Proteomes" id="UP000035213"/>
    </source>
</evidence>
<evidence type="ECO:0000256" key="1">
    <source>
        <dbReference type="SAM" id="MobiDB-lite"/>
    </source>
</evidence>
<dbReference type="SUPFAM" id="SSF74653">
    <property type="entry name" value="TolA/TonB C-terminal domain"/>
    <property type="match status" value="1"/>
</dbReference>
<feature type="signal peptide" evidence="2">
    <location>
        <begin position="1"/>
        <end position="26"/>
    </location>
</feature>
<reference evidence="3 4" key="1">
    <citation type="submission" date="2014-11" db="EMBL/GenBank/DDBJ databases">
        <authorList>
            <person name="Park G.-S."/>
            <person name="Hong S.-J."/>
            <person name="Jung B.K."/>
            <person name="Khan A.R."/>
            <person name="Kwak Y."/>
            <person name="Shin J.-H."/>
        </authorList>
    </citation>
    <scope>NUCLEOTIDE SEQUENCE [LARGE SCALE GENOMIC DNA]</scope>
    <source>
        <strain evidence="3 4">DSM 27622</strain>
    </source>
</reference>
<sequence>MIVLEGNINKYMMIGMLLLITFSVKAQQQASAINQHTKQTPASNPKSGSGNNGPQFPGGMAAFKKEFVRNFRSRVLHNSGIKEASATAIFIIEKDGSMSNIKIESTDNEIIQDEFIRALKKIKTQWIPGEQNGTKIRVKARQPLIFTTGK</sequence>
<organism evidence="3 4">
    <name type="scientific">Chryseobacterium gallinarum</name>
    <dbReference type="NCBI Taxonomy" id="1324352"/>
    <lineage>
        <taxon>Bacteria</taxon>
        <taxon>Pseudomonadati</taxon>
        <taxon>Bacteroidota</taxon>
        <taxon>Flavobacteriia</taxon>
        <taxon>Flavobacteriales</taxon>
        <taxon>Weeksellaceae</taxon>
        <taxon>Chryseobacterium group</taxon>
        <taxon>Chryseobacterium</taxon>
    </lineage>
</organism>
<proteinExistence type="predicted"/>
<dbReference type="EMBL" id="CP009928">
    <property type="protein sequence ID" value="AKK72588.1"/>
    <property type="molecule type" value="Genomic_DNA"/>
</dbReference>